<reference evidence="9" key="1">
    <citation type="submission" date="2021-01" db="EMBL/GenBank/DDBJ databases">
        <authorList>
            <person name="Corre E."/>
            <person name="Pelletier E."/>
            <person name="Niang G."/>
            <person name="Scheremetjew M."/>
            <person name="Finn R."/>
            <person name="Kale V."/>
            <person name="Holt S."/>
            <person name="Cochrane G."/>
            <person name="Meng A."/>
            <person name="Brown T."/>
            <person name="Cohen L."/>
        </authorList>
    </citation>
    <scope>NUCLEOTIDE SEQUENCE</scope>
    <source>
        <strain evidence="9">CCMP147</strain>
    </source>
</reference>
<evidence type="ECO:0000256" key="7">
    <source>
        <dbReference type="SAM" id="MobiDB-lite"/>
    </source>
</evidence>
<evidence type="ECO:0008006" key="10">
    <source>
        <dbReference type="Google" id="ProtNLM"/>
    </source>
</evidence>
<keyword evidence="2" id="KW-0285">Flavoprotein</keyword>
<dbReference type="PANTHER" id="PTHR46091">
    <property type="entry name" value="BLR7054 PROTEIN"/>
    <property type="match status" value="1"/>
</dbReference>
<keyword evidence="4" id="KW-0274">FAD</keyword>
<gene>
    <name evidence="9" type="ORF">TDUB1175_LOCUS16368</name>
</gene>
<feature type="chain" id="PRO_5031409742" description="Amine oxidase domain-containing protein" evidence="8">
    <location>
        <begin position="21"/>
        <end position="685"/>
    </location>
</feature>
<evidence type="ECO:0000256" key="1">
    <source>
        <dbReference type="ARBA" id="ARBA00005855"/>
    </source>
</evidence>
<dbReference type="PANTHER" id="PTHR46091:SF3">
    <property type="entry name" value="AMINE OXIDASE DOMAIN-CONTAINING PROTEIN"/>
    <property type="match status" value="1"/>
</dbReference>
<organism evidence="9">
    <name type="scientific">Pseudictyota dubia</name>
    <dbReference type="NCBI Taxonomy" id="2749911"/>
    <lineage>
        <taxon>Eukaryota</taxon>
        <taxon>Sar</taxon>
        <taxon>Stramenopiles</taxon>
        <taxon>Ochrophyta</taxon>
        <taxon>Bacillariophyta</taxon>
        <taxon>Mediophyceae</taxon>
        <taxon>Biddulphiophycidae</taxon>
        <taxon>Eupodiscales</taxon>
        <taxon>Odontellaceae</taxon>
        <taxon>Pseudictyota</taxon>
    </lineage>
</organism>
<dbReference type="AlphaFoldDB" id="A0A7R9W8Z2"/>
<dbReference type="SUPFAM" id="SSF51905">
    <property type="entry name" value="FAD/NAD(P)-binding domain"/>
    <property type="match status" value="1"/>
</dbReference>
<keyword evidence="5" id="KW-0521">NADP</keyword>
<protein>
    <recommendedName>
        <fullName evidence="10">Amine oxidase domain-containing protein</fullName>
    </recommendedName>
</protein>
<name>A0A7R9W8Z2_9STRA</name>
<evidence type="ECO:0000256" key="3">
    <source>
        <dbReference type="ARBA" id="ARBA00022729"/>
    </source>
</evidence>
<evidence type="ECO:0000256" key="8">
    <source>
        <dbReference type="SAM" id="SignalP"/>
    </source>
</evidence>
<dbReference type="InterPro" id="IPR036188">
    <property type="entry name" value="FAD/NAD-bd_sf"/>
</dbReference>
<evidence type="ECO:0000256" key="5">
    <source>
        <dbReference type="ARBA" id="ARBA00022857"/>
    </source>
</evidence>
<evidence type="ECO:0000256" key="6">
    <source>
        <dbReference type="ARBA" id="ARBA00023027"/>
    </source>
</evidence>
<evidence type="ECO:0000256" key="4">
    <source>
        <dbReference type="ARBA" id="ARBA00022827"/>
    </source>
</evidence>
<feature type="signal peptide" evidence="8">
    <location>
        <begin position="1"/>
        <end position="20"/>
    </location>
</feature>
<accession>A0A7R9W8Z2</accession>
<evidence type="ECO:0000313" key="9">
    <source>
        <dbReference type="EMBL" id="CAD8317574.1"/>
    </source>
</evidence>
<proteinExistence type="inferred from homology"/>
<dbReference type="InterPro" id="IPR052206">
    <property type="entry name" value="Retinol_saturase"/>
</dbReference>
<dbReference type="EMBL" id="HBED01032698">
    <property type="protein sequence ID" value="CAD8317574.1"/>
    <property type="molecule type" value="Transcribed_RNA"/>
</dbReference>
<keyword evidence="6" id="KW-0520">NAD</keyword>
<feature type="region of interest" description="Disordered" evidence="7">
    <location>
        <begin position="512"/>
        <end position="536"/>
    </location>
</feature>
<comment type="similarity">
    <text evidence="1">Belongs to the carotenoid/retinoid oxidoreductase family. CrtISO subfamily.</text>
</comment>
<dbReference type="Gene3D" id="3.50.50.60">
    <property type="entry name" value="FAD/NAD(P)-binding domain"/>
    <property type="match status" value="2"/>
</dbReference>
<sequence>MKNKMHTVAILFVSSHLAGSLVRLTAAFVPGPLSPVEATPAFHQAQTSHTVLRARKKWAVDAVRYKPFDPQGSCDNAYDSIVIGSGIGGLATASLLAQSEERHKVLVLEQHSVCGGCCHTFQRKGYTFPTGIHYIGQMDDGSGLKGILDSLTPQDNPIMWDRMDNNYDDVVLGSGADLRRYHIIGGPGNVQAENLKKQFPPDTHDAIDKYYRLIQEAHDSNERAMALKCLPLSLTRILRITGLHRVFDRGYRKYASKSLAEVVKSLTDNEDLRAVMCYNWDNYGSRPSLTPFLMHSVIVPHFKGGAFFPRDGPDQIPNKIIPSITAAGGAVLSNAPVKRIVVDADTGRASGVEMMDGRVIRAKKAVVSDAGVVNTIGRLLSTTADKREKLLKSFFSPRRDQHERDHIHNGASGLTLFVGLKGDHDADFQLPPSQQWVYPNASVENYLKDLQGFSSMEEAAKNLSPKDIGLVFIASSSTKDSEWKHNHPGRTTLEIMTSAPWEWFEALAPGSGGPDGDKSLGTMDPGGKPGSHGQTYKEAKRAMSDLIWSRVVEVLSSSGAVNLPKTLDAVDHHELGTPLTYAHFYRREKGAFYGLDHNMNRFEPRVMFERLRPEVEEIPGLFLTGQDVSTCGFGGALVGGVMCASKVLNRPNPFSIVGDIHAARAEKKEARDSEYQFGSMGSSTV</sequence>
<keyword evidence="3 8" id="KW-0732">Signal</keyword>
<dbReference type="Pfam" id="PF13450">
    <property type="entry name" value="NAD_binding_8"/>
    <property type="match status" value="1"/>
</dbReference>
<evidence type="ECO:0000256" key="2">
    <source>
        <dbReference type="ARBA" id="ARBA00022630"/>
    </source>
</evidence>